<sequence length="318" mass="35819">MPTLNDRKYKEIELSRVALPVVLDSLPDSMISQRYSKLYDATIKYVRKYYTDKAIDGGGASQLMVEQASAGVLLPWPDILDLLNNRETRLGMLVMCIGRIMFSRMLLLKLGTGNNSLGATLLPPEVIDCFQSFCFGRSALTMDGKEPKPLNLALLSRWKQITATLLQATYEEDAFSPFDARTINIERAMEDLGPLLNSYAIPNDAGFEKGSRVRELRDIVRMGAQFAFTLFSQPCLWSFDWYHNREIEAAEGQLHPEKIDKFKSDAARSEAMRFSVDKKDIVIWPSLLRVTDSKGCKLAGEEGGVKCGEKKYLKHVLS</sequence>
<proteinExistence type="predicted"/>
<organism evidence="1 2">
    <name type="scientific">Curvularia kusanoi</name>
    <name type="common">Cochliobolus kusanoi</name>
    <dbReference type="NCBI Taxonomy" id="90978"/>
    <lineage>
        <taxon>Eukaryota</taxon>
        <taxon>Fungi</taxon>
        <taxon>Dikarya</taxon>
        <taxon>Ascomycota</taxon>
        <taxon>Pezizomycotina</taxon>
        <taxon>Dothideomycetes</taxon>
        <taxon>Pleosporomycetidae</taxon>
        <taxon>Pleosporales</taxon>
        <taxon>Pleosporineae</taxon>
        <taxon>Pleosporaceae</taxon>
        <taxon>Curvularia</taxon>
    </lineage>
</organism>
<protein>
    <submittedName>
        <fullName evidence="1">Uncharacterized protein</fullName>
    </submittedName>
</protein>
<comment type="caution">
    <text evidence="1">The sequence shown here is derived from an EMBL/GenBank/DDBJ whole genome shotgun (WGS) entry which is preliminary data.</text>
</comment>
<evidence type="ECO:0000313" key="2">
    <source>
        <dbReference type="Proteomes" id="UP000801428"/>
    </source>
</evidence>
<name>A0A9P4TPJ9_CURKU</name>
<evidence type="ECO:0000313" key="1">
    <source>
        <dbReference type="EMBL" id="KAF3011185.1"/>
    </source>
</evidence>
<gene>
    <name evidence="1" type="ORF">E8E13_011577</name>
</gene>
<dbReference type="AlphaFoldDB" id="A0A9P4TPJ9"/>
<keyword evidence="2" id="KW-1185">Reference proteome</keyword>
<reference evidence="1" key="1">
    <citation type="submission" date="2019-04" db="EMBL/GenBank/DDBJ databases">
        <title>Sequencing of skin fungus with MAO and IRED activity.</title>
        <authorList>
            <person name="Marsaioli A.J."/>
            <person name="Bonatto J.M.C."/>
            <person name="Reis Junior O."/>
        </authorList>
    </citation>
    <scope>NUCLEOTIDE SEQUENCE</scope>
    <source>
        <strain evidence="1">30M1</strain>
    </source>
</reference>
<dbReference type="Proteomes" id="UP000801428">
    <property type="component" value="Unassembled WGS sequence"/>
</dbReference>
<dbReference type="EMBL" id="SWKU01000001">
    <property type="protein sequence ID" value="KAF3011185.1"/>
    <property type="molecule type" value="Genomic_DNA"/>
</dbReference>
<dbReference type="OrthoDB" id="5421765at2759"/>
<accession>A0A9P4TPJ9</accession>